<dbReference type="NCBIfam" id="TIGR00413">
    <property type="entry name" value="rlpA"/>
    <property type="match status" value="1"/>
</dbReference>
<keyword evidence="3" id="KW-0449">Lipoprotein</keyword>
<dbReference type="Proteomes" id="UP001595593">
    <property type="component" value="Unassembled WGS sequence"/>
</dbReference>
<evidence type="ECO:0000256" key="4">
    <source>
        <dbReference type="RuleBase" id="RU003495"/>
    </source>
</evidence>
<evidence type="ECO:0000256" key="3">
    <source>
        <dbReference type="HAMAP-Rule" id="MF_02071"/>
    </source>
</evidence>
<evidence type="ECO:0000313" key="8">
    <source>
        <dbReference type="Proteomes" id="UP001595593"/>
    </source>
</evidence>
<keyword evidence="1 3" id="KW-0456">Lyase</keyword>
<dbReference type="PANTHER" id="PTHR34183">
    <property type="entry name" value="ENDOLYTIC PEPTIDOGLYCAN TRANSGLYCOSYLASE RLPA"/>
    <property type="match status" value="1"/>
</dbReference>
<evidence type="ECO:0000256" key="5">
    <source>
        <dbReference type="SAM" id="MobiDB-lite"/>
    </source>
</evidence>
<dbReference type="Gene3D" id="2.40.40.10">
    <property type="entry name" value="RlpA-like domain"/>
    <property type="match status" value="1"/>
</dbReference>
<comment type="similarity">
    <text evidence="3 4">Belongs to the RlpA family.</text>
</comment>
<comment type="function">
    <text evidence="3">Lytic transglycosylase with a strong preference for naked glycan strands that lack stem peptides.</text>
</comment>
<dbReference type="HAMAP" id="MF_02071">
    <property type="entry name" value="RlpA"/>
    <property type="match status" value="1"/>
</dbReference>
<evidence type="ECO:0000259" key="6">
    <source>
        <dbReference type="Pfam" id="PF03330"/>
    </source>
</evidence>
<dbReference type="RefSeq" id="WP_379593200.1">
    <property type="nucleotide sequence ID" value="NZ_JBHRTN010000004.1"/>
</dbReference>
<comment type="subcellular location">
    <subcellularLocation>
        <location evidence="3">Cell membrane</location>
        <topology evidence="3">Lipid-anchor</topology>
    </subcellularLocation>
</comment>
<comment type="caution">
    <text evidence="7">The sequence shown here is derived from an EMBL/GenBank/DDBJ whole genome shotgun (WGS) entry which is preliminary data.</text>
</comment>
<reference evidence="8" key="1">
    <citation type="journal article" date="2019" name="Int. J. Syst. Evol. Microbiol.">
        <title>The Global Catalogue of Microorganisms (GCM) 10K type strain sequencing project: providing services to taxonomists for standard genome sequencing and annotation.</title>
        <authorList>
            <consortium name="The Broad Institute Genomics Platform"/>
            <consortium name="The Broad Institute Genome Sequencing Center for Infectious Disease"/>
            <person name="Wu L."/>
            <person name="Ma J."/>
        </authorList>
    </citation>
    <scope>NUCLEOTIDE SEQUENCE [LARGE SCALE GENOMIC DNA]</scope>
    <source>
        <strain evidence="8">KCTC 52094</strain>
    </source>
</reference>
<feature type="compositionally biased region" description="Polar residues" evidence="5">
    <location>
        <begin position="141"/>
        <end position="154"/>
    </location>
</feature>
<dbReference type="InterPro" id="IPR036908">
    <property type="entry name" value="RlpA-like_sf"/>
</dbReference>
<evidence type="ECO:0000313" key="7">
    <source>
        <dbReference type="EMBL" id="MFC3123881.1"/>
    </source>
</evidence>
<dbReference type="SUPFAM" id="SSF50685">
    <property type="entry name" value="Barwin-like endoglucanases"/>
    <property type="match status" value="1"/>
</dbReference>
<evidence type="ECO:0000256" key="1">
    <source>
        <dbReference type="ARBA" id="ARBA00023239"/>
    </source>
</evidence>
<feature type="region of interest" description="Disordered" evidence="5">
    <location>
        <begin position="126"/>
        <end position="154"/>
    </location>
</feature>
<protein>
    <recommendedName>
        <fullName evidence="3">Endolytic peptidoglycan transglycosylase RlpA</fullName>
        <ecNumber evidence="3">4.2.2.-</ecNumber>
    </recommendedName>
</protein>
<feature type="region of interest" description="Disordered" evidence="5">
    <location>
        <begin position="24"/>
        <end position="83"/>
    </location>
</feature>
<dbReference type="Pfam" id="PF03330">
    <property type="entry name" value="DPBB_1"/>
    <property type="match status" value="1"/>
</dbReference>
<dbReference type="EC" id="4.2.2.-" evidence="3"/>
<keyword evidence="3" id="KW-0472">Membrane</keyword>
<accession>A0ABV7FZN3</accession>
<sequence>MLHYRSMLSTGCVLALLAGCAETPPPPPAAPVAAKPAPRPVSAGGPAQRGEASFYHDKFDGRTMANGETFDQDSDSAASKTLPLGTKARVTNLENGKSAVVTIEDRGPFVDGRVVDVSKSTAHKLDMVNDGTAPVEVRPLTGSSSPSRVEQSRK</sequence>
<dbReference type="CDD" id="cd22268">
    <property type="entry name" value="DPBB_RlpA-like"/>
    <property type="match status" value="1"/>
</dbReference>
<dbReference type="InterPro" id="IPR034718">
    <property type="entry name" value="RlpA"/>
</dbReference>
<gene>
    <name evidence="3" type="primary">rlpA</name>
    <name evidence="7" type="ORF">ACFOD4_02315</name>
</gene>
<organism evidence="7 8">
    <name type="scientific">Teichococcus globiformis</name>
    <dbReference type="NCBI Taxonomy" id="2307229"/>
    <lineage>
        <taxon>Bacteria</taxon>
        <taxon>Pseudomonadati</taxon>
        <taxon>Pseudomonadota</taxon>
        <taxon>Alphaproteobacteria</taxon>
        <taxon>Acetobacterales</taxon>
        <taxon>Roseomonadaceae</taxon>
        <taxon>Roseomonas</taxon>
    </lineage>
</organism>
<keyword evidence="3" id="KW-0564">Palmitate</keyword>
<keyword evidence="3" id="KW-1003">Cell membrane</keyword>
<keyword evidence="2 3" id="KW-0961">Cell wall biogenesis/degradation</keyword>
<dbReference type="InterPro" id="IPR012997">
    <property type="entry name" value="RplA"/>
</dbReference>
<keyword evidence="8" id="KW-1185">Reference proteome</keyword>
<dbReference type="InterPro" id="IPR009009">
    <property type="entry name" value="RlpA-like_DPBB"/>
</dbReference>
<evidence type="ECO:0000256" key="2">
    <source>
        <dbReference type="ARBA" id="ARBA00023316"/>
    </source>
</evidence>
<name>A0ABV7FZN3_9PROT</name>
<dbReference type="PANTHER" id="PTHR34183:SF8">
    <property type="entry name" value="ENDOLYTIC PEPTIDOGLYCAN TRANSGLYCOSYLASE RLPA-RELATED"/>
    <property type="match status" value="1"/>
</dbReference>
<dbReference type="PROSITE" id="PS51257">
    <property type="entry name" value="PROKAR_LIPOPROTEIN"/>
    <property type="match status" value="1"/>
</dbReference>
<proteinExistence type="inferred from homology"/>
<feature type="domain" description="RlpA-like protein double-psi beta-barrel" evidence="6">
    <location>
        <begin position="48"/>
        <end position="137"/>
    </location>
</feature>
<dbReference type="EMBL" id="JBHRTN010000004">
    <property type="protein sequence ID" value="MFC3123881.1"/>
    <property type="molecule type" value="Genomic_DNA"/>
</dbReference>